<feature type="binding site" description="in other chain" evidence="8">
    <location>
        <position position="301"/>
    </location>
    <ligand>
        <name>IMP</name>
        <dbReference type="ChEBI" id="CHEBI:58053"/>
        <note>ligand shared between dimeric partners</note>
    </ligand>
</feature>
<keyword evidence="5 8" id="KW-0658">Purine biosynthesis</keyword>
<organism evidence="11 12">
    <name type="scientific">Candidatus Hydrogenisulfobacillus filiaventi</name>
    <dbReference type="NCBI Taxonomy" id="2707344"/>
    <lineage>
        <taxon>Bacteria</taxon>
        <taxon>Bacillati</taxon>
        <taxon>Bacillota</taxon>
        <taxon>Clostridia</taxon>
        <taxon>Eubacteriales</taxon>
        <taxon>Clostridiales Family XVII. Incertae Sedis</taxon>
        <taxon>Candidatus Hydrogenisulfobacillus</taxon>
    </lineage>
</organism>
<dbReference type="CDD" id="cd03108">
    <property type="entry name" value="AdSS"/>
    <property type="match status" value="1"/>
</dbReference>
<evidence type="ECO:0000256" key="1">
    <source>
        <dbReference type="ARBA" id="ARBA00011738"/>
    </source>
</evidence>
<dbReference type="GO" id="GO:0044208">
    <property type="term" value="P:'de novo' AMP biosynthetic process"/>
    <property type="evidence" value="ECO:0007669"/>
    <property type="project" value="UniProtKB-UniRule"/>
</dbReference>
<dbReference type="GO" id="GO:0000287">
    <property type="term" value="F:magnesium ion binding"/>
    <property type="evidence" value="ECO:0007669"/>
    <property type="project" value="UniProtKB-UniRule"/>
</dbReference>
<feature type="binding site" evidence="8">
    <location>
        <begin position="40"/>
        <end position="42"/>
    </location>
    <ligand>
        <name>GTP</name>
        <dbReference type="ChEBI" id="CHEBI:37565"/>
    </ligand>
</feature>
<comment type="cofactor">
    <cofactor evidence="8">
        <name>Mg(2+)</name>
        <dbReference type="ChEBI" id="CHEBI:18420"/>
    </cofactor>
    <text evidence="8">Binds 1 Mg(2+) ion per subunit.</text>
</comment>
<feature type="binding site" evidence="8">
    <location>
        <begin position="329"/>
        <end position="331"/>
    </location>
    <ligand>
        <name>GTP</name>
        <dbReference type="ChEBI" id="CHEBI:37565"/>
    </ligand>
</feature>
<dbReference type="EC" id="6.3.4.4" evidence="8 10"/>
<evidence type="ECO:0000256" key="5">
    <source>
        <dbReference type="ARBA" id="ARBA00022755"/>
    </source>
</evidence>
<dbReference type="PROSITE" id="PS01266">
    <property type="entry name" value="ADENYLOSUCCIN_SYN_1"/>
    <property type="match status" value="1"/>
</dbReference>
<comment type="similarity">
    <text evidence="8 10">Belongs to the adenylosuccinate synthetase family.</text>
</comment>
<keyword evidence="4 8" id="KW-0547">Nucleotide-binding</keyword>
<feature type="binding site" evidence="8">
    <location>
        <begin position="297"/>
        <end position="303"/>
    </location>
    <ligand>
        <name>substrate</name>
    </ligand>
</feature>
<feature type="active site" description="Proton acceptor" evidence="8">
    <location>
        <position position="13"/>
    </location>
</feature>
<dbReference type="HAMAP" id="MF_00011">
    <property type="entry name" value="Adenylosucc_synth"/>
    <property type="match status" value="1"/>
</dbReference>
<feature type="binding site" evidence="8">
    <location>
        <position position="303"/>
    </location>
    <ligand>
        <name>GTP</name>
        <dbReference type="ChEBI" id="CHEBI:37565"/>
    </ligand>
</feature>
<feature type="binding site" evidence="8">
    <location>
        <begin position="12"/>
        <end position="18"/>
    </location>
    <ligand>
        <name>GTP</name>
        <dbReference type="ChEBI" id="CHEBI:37565"/>
    </ligand>
</feature>
<feature type="active site" evidence="9">
    <location>
        <position position="139"/>
    </location>
</feature>
<feature type="binding site" description="in other chain" evidence="8">
    <location>
        <position position="222"/>
    </location>
    <ligand>
        <name>IMP</name>
        <dbReference type="ChEBI" id="CHEBI:58053"/>
        <note>ligand shared between dimeric partners</note>
    </ligand>
</feature>
<sequence length="426" mass="47111">MPAVVLVGAQWGDEGKGKIVDYISRQADMVVRHQGGSNAGHTVVVGDQEYKLHLIPSGILYPETWCVIANGVVVDPVILLEELDYLQQRGVRTDRLRISAQAHVVMPYHKQLDRLQEGARGAAKLGTTGRGIGPAYMDKAARTGLRVADLLNPADFAARLREALEEKNRLFRAYEAPGWDFDQLYQEFLDYGQRLKPYVTNTSVVINRALDENKRVLFEGAQGTMLDIDHGTYPYVTSSHPVAGGACIGAGVGPTRISQVYGVVKAYTTRVGDGPFPSELEDAIGEHIRQVGAEYGTTTNRPRRIGWLDTVVLRHAVRVNGMTGLIVTRLDVLDDLERIGIVTAYRYRGQLVTDFPESLGVLEECEPVVEMVPGWRTGIGGARRYEDLPPEAREYLERIEALTGVPVRVVSVGRDRAHTIERVPLF</sequence>
<evidence type="ECO:0000256" key="7">
    <source>
        <dbReference type="ARBA" id="ARBA00023134"/>
    </source>
</evidence>
<dbReference type="Gene3D" id="3.90.170.10">
    <property type="entry name" value="Adenylosuccinate Synthetase, subunit A, domain 3"/>
    <property type="match status" value="1"/>
</dbReference>
<comment type="pathway">
    <text evidence="8 10">Purine metabolism; AMP biosynthesis via de novo pathway; AMP from IMP: step 1/2.</text>
</comment>
<evidence type="ECO:0000256" key="3">
    <source>
        <dbReference type="ARBA" id="ARBA00022723"/>
    </source>
</evidence>
<feature type="binding site" evidence="8">
    <location>
        <begin position="411"/>
        <end position="413"/>
    </location>
    <ligand>
        <name>GTP</name>
        <dbReference type="ChEBI" id="CHEBI:37565"/>
    </ligand>
</feature>
<accession>A0A6F8ZKJ5</accession>
<evidence type="ECO:0000313" key="12">
    <source>
        <dbReference type="Proteomes" id="UP000503399"/>
    </source>
</evidence>
<reference evidence="11 12" key="1">
    <citation type="submission" date="2020-02" db="EMBL/GenBank/DDBJ databases">
        <authorList>
            <person name="Hogendoorn C."/>
        </authorList>
    </citation>
    <scope>NUCLEOTIDE SEQUENCE [LARGE SCALE GENOMIC DNA]</scope>
    <source>
        <strain evidence="11">R501</strain>
    </source>
</reference>
<name>A0A6F8ZKJ5_9FIRM</name>
<feature type="binding site" evidence="8">
    <location>
        <position position="142"/>
    </location>
    <ligand>
        <name>IMP</name>
        <dbReference type="ChEBI" id="CHEBI:58053"/>
        <note>ligand shared between dimeric partners</note>
    </ligand>
</feature>
<evidence type="ECO:0000256" key="8">
    <source>
        <dbReference type="HAMAP-Rule" id="MF_00011"/>
    </source>
</evidence>
<comment type="catalytic activity">
    <reaction evidence="8 10">
        <text>IMP + L-aspartate + GTP = N(6)-(1,2-dicarboxyethyl)-AMP + GDP + phosphate + 2 H(+)</text>
        <dbReference type="Rhea" id="RHEA:15753"/>
        <dbReference type="ChEBI" id="CHEBI:15378"/>
        <dbReference type="ChEBI" id="CHEBI:29991"/>
        <dbReference type="ChEBI" id="CHEBI:37565"/>
        <dbReference type="ChEBI" id="CHEBI:43474"/>
        <dbReference type="ChEBI" id="CHEBI:57567"/>
        <dbReference type="ChEBI" id="CHEBI:58053"/>
        <dbReference type="ChEBI" id="CHEBI:58189"/>
        <dbReference type="EC" id="6.3.4.4"/>
    </reaction>
</comment>
<gene>
    <name evidence="8 11" type="primary">purA</name>
    <name evidence="11" type="ORF">R50_2768</name>
</gene>
<evidence type="ECO:0000256" key="10">
    <source>
        <dbReference type="RuleBase" id="RU000520"/>
    </source>
</evidence>
<feature type="active site" description="Proton donor" evidence="8">
    <location>
        <position position="41"/>
    </location>
</feature>
<dbReference type="NCBIfam" id="TIGR00184">
    <property type="entry name" value="purA"/>
    <property type="match status" value="1"/>
</dbReference>
<dbReference type="GO" id="GO:0004019">
    <property type="term" value="F:adenylosuccinate synthase activity"/>
    <property type="evidence" value="ECO:0007669"/>
    <property type="project" value="UniProtKB-UniRule"/>
</dbReference>
<dbReference type="PANTHER" id="PTHR11846:SF0">
    <property type="entry name" value="ADENYLOSUCCINATE SYNTHETASE"/>
    <property type="match status" value="1"/>
</dbReference>
<keyword evidence="8" id="KW-0963">Cytoplasm</keyword>
<dbReference type="InterPro" id="IPR001114">
    <property type="entry name" value="Adenylosuccinate_synthetase"/>
</dbReference>
<evidence type="ECO:0000256" key="2">
    <source>
        <dbReference type="ARBA" id="ARBA00022598"/>
    </source>
</evidence>
<feature type="binding site" description="in other chain" evidence="8">
    <location>
        <begin position="13"/>
        <end position="16"/>
    </location>
    <ligand>
        <name>IMP</name>
        <dbReference type="ChEBI" id="CHEBI:58053"/>
        <note>ligand shared between dimeric partners</note>
    </ligand>
</feature>
<keyword evidence="3 8" id="KW-0479">Metal-binding</keyword>
<proteinExistence type="inferred from homology"/>
<dbReference type="Proteomes" id="UP000503399">
    <property type="component" value="Chromosome"/>
</dbReference>
<dbReference type="InterPro" id="IPR042110">
    <property type="entry name" value="Adenylosuccinate_synth_dom2"/>
</dbReference>
<dbReference type="GO" id="GO:0005525">
    <property type="term" value="F:GTP binding"/>
    <property type="evidence" value="ECO:0007669"/>
    <property type="project" value="UniProtKB-UniRule"/>
</dbReference>
<evidence type="ECO:0000256" key="4">
    <source>
        <dbReference type="ARBA" id="ARBA00022741"/>
    </source>
</evidence>
<dbReference type="AlphaFoldDB" id="A0A6F8ZKJ5"/>
<dbReference type="EMBL" id="LR778114">
    <property type="protein sequence ID" value="CAB1130257.1"/>
    <property type="molecule type" value="Genomic_DNA"/>
</dbReference>
<feature type="binding site" evidence="8">
    <location>
        <position position="13"/>
    </location>
    <ligand>
        <name>Mg(2+)</name>
        <dbReference type="ChEBI" id="CHEBI:18420"/>
    </ligand>
</feature>
<feature type="binding site" evidence="8">
    <location>
        <position position="40"/>
    </location>
    <ligand>
        <name>Mg(2+)</name>
        <dbReference type="ChEBI" id="CHEBI:18420"/>
    </ligand>
</feature>
<dbReference type="UniPathway" id="UPA00075">
    <property type="reaction ID" value="UER00335"/>
</dbReference>
<dbReference type="InterPro" id="IPR018220">
    <property type="entry name" value="Adenylosuccin_syn_GTP-bd"/>
</dbReference>
<dbReference type="InterPro" id="IPR033128">
    <property type="entry name" value="Adenylosuccin_syn_Lys_AS"/>
</dbReference>
<keyword evidence="6 8" id="KW-0460">Magnesium</keyword>
<dbReference type="GO" id="GO:0046040">
    <property type="term" value="P:IMP metabolic process"/>
    <property type="evidence" value="ECO:0007669"/>
    <property type="project" value="TreeGrafter"/>
</dbReference>
<dbReference type="Gene3D" id="1.10.300.10">
    <property type="entry name" value="Adenylosuccinate Synthetase, subunit A, domain 2"/>
    <property type="match status" value="1"/>
</dbReference>
<comment type="function">
    <text evidence="8">Plays an important role in the de novo pathway of purine nucleotide biosynthesis. Catalyzes the first committed step in the biosynthesis of AMP from IMP.</text>
</comment>
<dbReference type="SUPFAM" id="SSF52540">
    <property type="entry name" value="P-loop containing nucleoside triphosphate hydrolases"/>
    <property type="match status" value="1"/>
</dbReference>
<keyword evidence="7 8" id="KW-0342">GTP-binding</keyword>
<keyword evidence="2 8" id="KW-0436">Ligase</keyword>
<feature type="binding site" description="in other chain" evidence="8">
    <location>
        <begin position="38"/>
        <end position="41"/>
    </location>
    <ligand>
        <name>IMP</name>
        <dbReference type="ChEBI" id="CHEBI:58053"/>
        <note>ligand shared between dimeric partners</note>
    </ligand>
</feature>
<comment type="subunit">
    <text evidence="1 8">Homodimer.</text>
</comment>
<evidence type="ECO:0000256" key="6">
    <source>
        <dbReference type="ARBA" id="ARBA00022842"/>
    </source>
</evidence>
<evidence type="ECO:0000256" key="9">
    <source>
        <dbReference type="PROSITE-ProRule" id="PRU10134"/>
    </source>
</evidence>
<dbReference type="PROSITE" id="PS00513">
    <property type="entry name" value="ADENYLOSUCCIN_SYN_2"/>
    <property type="match status" value="1"/>
</dbReference>
<feature type="binding site" description="in other chain" evidence="8">
    <location>
        <position position="237"/>
    </location>
    <ligand>
        <name>IMP</name>
        <dbReference type="ChEBI" id="CHEBI:58053"/>
        <note>ligand shared between dimeric partners</note>
    </ligand>
</feature>
<dbReference type="GO" id="GO:0005737">
    <property type="term" value="C:cytoplasm"/>
    <property type="evidence" value="ECO:0007669"/>
    <property type="project" value="UniProtKB-SubCell"/>
</dbReference>
<dbReference type="FunFam" id="3.90.170.10:FF:000001">
    <property type="entry name" value="Adenylosuccinate synthetase"/>
    <property type="match status" value="1"/>
</dbReference>
<evidence type="ECO:0000313" key="11">
    <source>
        <dbReference type="EMBL" id="CAB1130257.1"/>
    </source>
</evidence>
<dbReference type="KEGG" id="hfv:R50_2768"/>
<dbReference type="InterPro" id="IPR042111">
    <property type="entry name" value="Adenylosuccinate_synth_dom3"/>
</dbReference>
<keyword evidence="12" id="KW-1185">Reference proteome</keyword>
<dbReference type="FunFam" id="1.10.300.10:FF:000001">
    <property type="entry name" value="Adenylosuccinate synthetase"/>
    <property type="match status" value="1"/>
</dbReference>
<dbReference type="InterPro" id="IPR027417">
    <property type="entry name" value="P-loop_NTPase"/>
</dbReference>
<protein>
    <recommendedName>
        <fullName evidence="8 10">Adenylosuccinate synthetase</fullName>
        <shortName evidence="8">AMPSase</shortName>
        <shortName evidence="8">AdSS</shortName>
        <ecNumber evidence="8 10">6.3.4.4</ecNumber>
    </recommendedName>
    <alternativeName>
        <fullName evidence="8">IMP--aspartate ligase</fullName>
    </alternativeName>
</protein>
<dbReference type="Pfam" id="PF00709">
    <property type="entry name" value="Adenylsucc_synt"/>
    <property type="match status" value="1"/>
</dbReference>
<comment type="subcellular location">
    <subcellularLocation>
        <location evidence="8">Cytoplasm</location>
    </subcellularLocation>
</comment>
<dbReference type="NCBIfam" id="NF002223">
    <property type="entry name" value="PRK01117.1"/>
    <property type="match status" value="1"/>
</dbReference>
<feature type="binding site" description="in other chain" evidence="8">
    <location>
        <position position="128"/>
    </location>
    <ligand>
        <name>IMP</name>
        <dbReference type="ChEBI" id="CHEBI:58053"/>
        <note>ligand shared between dimeric partners</note>
    </ligand>
</feature>
<dbReference type="SMART" id="SM00788">
    <property type="entry name" value="Adenylsucc_synt"/>
    <property type="match status" value="1"/>
</dbReference>
<dbReference type="PANTHER" id="PTHR11846">
    <property type="entry name" value="ADENYLOSUCCINATE SYNTHETASE"/>
    <property type="match status" value="1"/>
</dbReference>
<dbReference type="Gene3D" id="3.40.440.10">
    <property type="entry name" value="Adenylosuccinate Synthetase, subunit A, domain 1"/>
    <property type="match status" value="1"/>
</dbReference>
<dbReference type="InterPro" id="IPR042109">
    <property type="entry name" value="Adenylosuccinate_synth_dom1"/>
</dbReference>